<gene>
    <name evidence="2" type="ORF">GM418_06530</name>
</gene>
<accession>A0A6I6JKK0</accession>
<name>A0A6I6JKK0_9BACT</name>
<keyword evidence="2" id="KW-0808">Transferase</keyword>
<evidence type="ECO:0000313" key="3">
    <source>
        <dbReference type="Proteomes" id="UP000428260"/>
    </source>
</evidence>
<evidence type="ECO:0000259" key="1">
    <source>
        <dbReference type="PROSITE" id="PS51186"/>
    </source>
</evidence>
<dbReference type="KEGG" id="mcos:GM418_06530"/>
<feature type="domain" description="N-acetyltransferase" evidence="1">
    <location>
        <begin position="3"/>
        <end position="156"/>
    </location>
</feature>
<organism evidence="2 3">
    <name type="scientific">Maribellus comscasis</name>
    <dbReference type="NCBI Taxonomy" id="2681766"/>
    <lineage>
        <taxon>Bacteria</taxon>
        <taxon>Pseudomonadati</taxon>
        <taxon>Bacteroidota</taxon>
        <taxon>Bacteroidia</taxon>
        <taxon>Marinilabiliales</taxon>
        <taxon>Prolixibacteraceae</taxon>
        <taxon>Maribellus</taxon>
    </lineage>
</organism>
<dbReference type="Proteomes" id="UP000428260">
    <property type="component" value="Chromosome"/>
</dbReference>
<dbReference type="SUPFAM" id="SSF55729">
    <property type="entry name" value="Acyl-CoA N-acyltransferases (Nat)"/>
    <property type="match status" value="1"/>
</dbReference>
<reference evidence="2 3" key="1">
    <citation type="submission" date="2019-11" db="EMBL/GenBank/DDBJ databases">
        <authorList>
            <person name="Zheng R.K."/>
            <person name="Sun C.M."/>
        </authorList>
    </citation>
    <scope>NUCLEOTIDE SEQUENCE [LARGE SCALE GENOMIC DNA]</scope>
    <source>
        <strain evidence="2 3">WC007</strain>
    </source>
</reference>
<dbReference type="InterPro" id="IPR000182">
    <property type="entry name" value="GNAT_dom"/>
</dbReference>
<dbReference type="AlphaFoldDB" id="A0A6I6JKK0"/>
<dbReference type="CDD" id="cd04301">
    <property type="entry name" value="NAT_SF"/>
    <property type="match status" value="1"/>
</dbReference>
<sequence>MNTTIKNTDKNEYFQTENITREAFWNLYAPGCTEHLVLHQLRESNSYIKELDFIAVSKNQIIGHILSTKAYVIDNQNHKHEVLCVGPFSVLPEFQSQGIGGRLINFSILRAREMEFSGMILFGNPDYYHRFGFRNAQEFNITTKDFQNFEPFMALELCKKGLSKISGRFFEDEAFFTKDENLISFEKQFPSDKF</sequence>
<protein>
    <submittedName>
        <fullName evidence="2">GNAT family N-acetyltransferase</fullName>
    </submittedName>
</protein>
<dbReference type="EMBL" id="CP046401">
    <property type="protein sequence ID" value="QGY43326.1"/>
    <property type="molecule type" value="Genomic_DNA"/>
</dbReference>
<dbReference type="Pfam" id="PF13508">
    <property type="entry name" value="Acetyltransf_7"/>
    <property type="match status" value="1"/>
</dbReference>
<dbReference type="PROSITE" id="PS51186">
    <property type="entry name" value="GNAT"/>
    <property type="match status" value="1"/>
</dbReference>
<dbReference type="GO" id="GO:0016747">
    <property type="term" value="F:acyltransferase activity, transferring groups other than amino-acyl groups"/>
    <property type="evidence" value="ECO:0007669"/>
    <property type="project" value="InterPro"/>
</dbReference>
<proteinExistence type="predicted"/>
<dbReference type="InterPro" id="IPR016181">
    <property type="entry name" value="Acyl_CoA_acyltransferase"/>
</dbReference>
<dbReference type="Gene3D" id="3.40.630.30">
    <property type="match status" value="1"/>
</dbReference>
<evidence type="ECO:0000313" key="2">
    <source>
        <dbReference type="EMBL" id="QGY43326.1"/>
    </source>
</evidence>
<keyword evidence="3" id="KW-1185">Reference proteome</keyword>
<dbReference type="RefSeq" id="WP_158864343.1">
    <property type="nucleotide sequence ID" value="NZ_CP046401.1"/>
</dbReference>